<protein>
    <submittedName>
        <fullName evidence="2">Uncharacterized protein</fullName>
    </submittedName>
</protein>
<gene>
    <name evidence="3" type="ORF">MM415B03268_0003</name>
    <name evidence="2" type="ORF">TM448A02764_0006</name>
    <name evidence="4" type="ORF">TM448B02009_0007</name>
</gene>
<dbReference type="EMBL" id="MT143009">
    <property type="protein sequence ID" value="QJA91724.1"/>
    <property type="molecule type" value="Genomic_DNA"/>
</dbReference>
<dbReference type="EMBL" id="MT144345">
    <property type="protein sequence ID" value="QJA52506.1"/>
    <property type="molecule type" value="Genomic_DNA"/>
</dbReference>
<evidence type="ECO:0000256" key="1">
    <source>
        <dbReference type="SAM" id="Phobius"/>
    </source>
</evidence>
<keyword evidence="1" id="KW-1133">Transmembrane helix</keyword>
<keyword evidence="1" id="KW-0472">Membrane</keyword>
<keyword evidence="1" id="KW-0812">Transmembrane</keyword>
<proteinExistence type="predicted"/>
<sequence length="113" mass="12192">MSERRRASGYLHDERGSKSAGRLWLSIYLTFLAVLIPVDAISVTFDVPDPAWALLGVVFGGLLAWVAGPRMTQHLGEIGAGIAQAKRSVPFSSVAATFEKHEWARGSPDEGVL</sequence>
<evidence type="ECO:0000313" key="3">
    <source>
        <dbReference type="EMBL" id="QJA91724.1"/>
    </source>
</evidence>
<reference evidence="2" key="1">
    <citation type="submission" date="2020-03" db="EMBL/GenBank/DDBJ databases">
        <title>The deep terrestrial virosphere.</title>
        <authorList>
            <person name="Holmfeldt K."/>
            <person name="Nilsson E."/>
            <person name="Simone D."/>
            <person name="Lopez-Fernandez M."/>
            <person name="Wu X."/>
            <person name="de Brujin I."/>
            <person name="Lundin D."/>
            <person name="Andersson A."/>
            <person name="Bertilsson S."/>
            <person name="Dopson M."/>
        </authorList>
    </citation>
    <scope>NUCLEOTIDE SEQUENCE</scope>
    <source>
        <strain evidence="3">MM415B03268</strain>
        <strain evidence="2">TM448A02764</strain>
        <strain evidence="4">TM448B02009</strain>
    </source>
</reference>
<feature type="transmembrane region" description="Helical" evidence="1">
    <location>
        <begin position="51"/>
        <end position="68"/>
    </location>
</feature>
<dbReference type="AlphaFoldDB" id="A0A6H1ZX46"/>
<evidence type="ECO:0000313" key="4">
    <source>
        <dbReference type="EMBL" id="QJI00612.1"/>
    </source>
</evidence>
<dbReference type="EMBL" id="MT144864">
    <property type="protein sequence ID" value="QJI00612.1"/>
    <property type="molecule type" value="Genomic_DNA"/>
</dbReference>
<accession>A0A6H1ZX46</accession>
<organism evidence="2">
    <name type="scientific">viral metagenome</name>
    <dbReference type="NCBI Taxonomy" id="1070528"/>
    <lineage>
        <taxon>unclassified sequences</taxon>
        <taxon>metagenomes</taxon>
        <taxon>organismal metagenomes</taxon>
    </lineage>
</organism>
<evidence type="ECO:0000313" key="2">
    <source>
        <dbReference type="EMBL" id="QJA52506.1"/>
    </source>
</evidence>
<name>A0A6H1ZX46_9ZZZZ</name>
<feature type="transmembrane region" description="Helical" evidence="1">
    <location>
        <begin position="21"/>
        <end position="45"/>
    </location>
</feature>